<name>A0AAV5FHA2_ELECO</name>
<protein>
    <submittedName>
        <fullName evidence="1">Uncharacterized protein</fullName>
    </submittedName>
</protein>
<gene>
    <name evidence="1" type="primary">gb23867</name>
    <name evidence="1" type="ORF">PR202_gb23867</name>
</gene>
<dbReference type="AlphaFoldDB" id="A0AAV5FHA2"/>
<reference evidence="1" key="1">
    <citation type="journal article" date="2018" name="DNA Res.">
        <title>Multiple hybrid de novo genome assembly of finger millet, an orphan allotetraploid crop.</title>
        <authorList>
            <person name="Hatakeyama M."/>
            <person name="Aluri S."/>
            <person name="Balachadran M.T."/>
            <person name="Sivarajan S.R."/>
            <person name="Patrignani A."/>
            <person name="Gruter S."/>
            <person name="Poveda L."/>
            <person name="Shimizu-Inatsugi R."/>
            <person name="Baeten J."/>
            <person name="Francoijs K.J."/>
            <person name="Nataraja K.N."/>
            <person name="Reddy Y.A.N."/>
            <person name="Phadnis S."/>
            <person name="Ravikumar R.L."/>
            <person name="Schlapbach R."/>
            <person name="Sreeman S.M."/>
            <person name="Shimizu K.K."/>
        </authorList>
    </citation>
    <scope>NUCLEOTIDE SEQUENCE</scope>
</reference>
<proteinExistence type="predicted"/>
<keyword evidence="2" id="KW-1185">Reference proteome</keyword>
<evidence type="ECO:0000313" key="1">
    <source>
        <dbReference type="EMBL" id="GJN35124.1"/>
    </source>
</evidence>
<organism evidence="1 2">
    <name type="scientific">Eleusine coracana subsp. coracana</name>
    <dbReference type="NCBI Taxonomy" id="191504"/>
    <lineage>
        <taxon>Eukaryota</taxon>
        <taxon>Viridiplantae</taxon>
        <taxon>Streptophyta</taxon>
        <taxon>Embryophyta</taxon>
        <taxon>Tracheophyta</taxon>
        <taxon>Spermatophyta</taxon>
        <taxon>Magnoliopsida</taxon>
        <taxon>Liliopsida</taxon>
        <taxon>Poales</taxon>
        <taxon>Poaceae</taxon>
        <taxon>PACMAD clade</taxon>
        <taxon>Chloridoideae</taxon>
        <taxon>Cynodonteae</taxon>
        <taxon>Eleusininae</taxon>
        <taxon>Eleusine</taxon>
    </lineage>
</organism>
<dbReference type="Proteomes" id="UP001054889">
    <property type="component" value="Unassembled WGS sequence"/>
</dbReference>
<dbReference type="EMBL" id="BQKI01000087">
    <property type="protein sequence ID" value="GJN35124.1"/>
    <property type="molecule type" value="Genomic_DNA"/>
</dbReference>
<evidence type="ECO:0000313" key="2">
    <source>
        <dbReference type="Proteomes" id="UP001054889"/>
    </source>
</evidence>
<reference evidence="1" key="2">
    <citation type="submission" date="2021-12" db="EMBL/GenBank/DDBJ databases">
        <title>Resequencing data analysis of finger millet.</title>
        <authorList>
            <person name="Hatakeyama M."/>
            <person name="Aluri S."/>
            <person name="Balachadran M.T."/>
            <person name="Sivarajan S.R."/>
            <person name="Poveda L."/>
            <person name="Shimizu-Inatsugi R."/>
            <person name="Schlapbach R."/>
            <person name="Sreeman S.M."/>
            <person name="Shimizu K.K."/>
        </authorList>
    </citation>
    <scope>NUCLEOTIDE SEQUENCE</scope>
</reference>
<comment type="caution">
    <text evidence="1">The sequence shown here is derived from an EMBL/GenBank/DDBJ whole genome shotgun (WGS) entry which is preliminary data.</text>
</comment>
<sequence length="105" mass="12020">MTSNNGSRQIIWRNLLYLLSLEELATLPSKRHHCYVGLQGFLKDADKKMRFGNGAISVCVRLKRDVSYDAENIIEAADYAKDPEEGYHGRHLKVCPFNNRFGYPS</sequence>
<accession>A0AAV5FHA2</accession>